<organism evidence="2 3">
    <name type="scientific">Pseudomonas simiae</name>
    <dbReference type="NCBI Taxonomy" id="321846"/>
    <lineage>
        <taxon>Bacteria</taxon>
        <taxon>Pseudomonadati</taxon>
        <taxon>Pseudomonadota</taxon>
        <taxon>Gammaproteobacteria</taxon>
        <taxon>Pseudomonadales</taxon>
        <taxon>Pseudomonadaceae</taxon>
        <taxon>Pseudomonas</taxon>
    </lineage>
</organism>
<feature type="transmembrane region" description="Helical" evidence="1">
    <location>
        <begin position="209"/>
        <end position="230"/>
    </location>
</feature>
<dbReference type="RefSeq" id="WP_038452908.1">
    <property type="nucleotide sequence ID" value="NZ_CP007637.1"/>
</dbReference>
<proteinExistence type="predicted"/>
<keyword evidence="1" id="KW-1133">Transmembrane helix</keyword>
<keyword evidence="1" id="KW-0472">Membrane</keyword>
<dbReference type="OrthoDB" id="6854291at2"/>
<reference evidence="2 3" key="1">
    <citation type="submission" date="2014-05" db="EMBL/GenBank/DDBJ databases">
        <title>Pseudomonas simiae WCS417.</title>
        <authorList>
            <person name="Berendsen R.L."/>
        </authorList>
    </citation>
    <scope>NUCLEOTIDE SEQUENCE [LARGE SCALE GENOMIC DNA]</scope>
    <source>
        <strain evidence="2 3">WCS417</strain>
    </source>
</reference>
<dbReference type="EMBL" id="CP007637">
    <property type="protein sequence ID" value="AIB35483.1"/>
    <property type="molecule type" value="Genomic_DNA"/>
</dbReference>
<evidence type="ECO:0000256" key="1">
    <source>
        <dbReference type="SAM" id="Phobius"/>
    </source>
</evidence>
<name>A0A1N7UES8_9PSED</name>
<dbReference type="AlphaFoldDB" id="A0A1N7UES8"/>
<evidence type="ECO:0000313" key="2">
    <source>
        <dbReference type="EMBL" id="AIB35483.1"/>
    </source>
</evidence>
<keyword evidence="1" id="KW-0812">Transmembrane</keyword>
<evidence type="ECO:0000313" key="3">
    <source>
        <dbReference type="Proteomes" id="UP000027308"/>
    </source>
</evidence>
<accession>A0A1N7UES8</accession>
<dbReference type="eggNOG" id="ENOG5030WF0">
    <property type="taxonomic scope" value="Bacteria"/>
</dbReference>
<gene>
    <name evidence="2" type="ORF">PS417_07805</name>
</gene>
<dbReference type="Proteomes" id="UP000027308">
    <property type="component" value="Chromosome"/>
</dbReference>
<protein>
    <submittedName>
        <fullName evidence="2">Uncharacterized protein</fullName>
    </submittedName>
</protein>
<sequence>MKKAFEKYAKEMETDSSRVFVRRVMWTDMEMRVRTLFKEIEGSPQAEWYGGIRVHGGLHPLAEEIPVNNKLNQLQITCMTKRLGLRGVENFEEIRNVDGVESKVSRVRLKTHLENGAVMWFSQSPSGGVTVFMAPCKSDLVSFNEKEIILGMYKDPSHLSDQKIKKLSAKFFKYASKSSALHRHTVFDYYWRLWLLYIDVRNRKVWKTFIAINALVIFGGAFFTILGYFLNSGPST</sequence>